<dbReference type="InterPro" id="IPR040168">
    <property type="entry name" value="Not2/3/5"/>
</dbReference>
<dbReference type="GeneID" id="111284973"/>
<sequence>MSGLLNSSINGSASNLQDSSGRSFATSFSGQSGVASPVFHHTGTIQGLHNIHGSFNVPSMPGTLTSRNSTLSNVPTGGVQQPTGSLSGGRFASNNLPVALSQLSHGSSHGHSGVTNRGGLGVSPILGNAGPRITSSMGNMVGGGNIGRSISAGGGLSVPGLVSRLNLSANSGSGSLSVQGQNRLMSGVLPQGSPQVISMLGNSYPTAGGPLSQSHVQAVNNLSSMGMLNDVNSNDNSPFDINNDFPQLTSRPSSAGGPQGQLGSLRKQGLSPIVQQNQEFSIQNEDFPALPGFKGGNADYAMDLHQKEQLHDNTLSMMQSQHFSMGRSAGFNLGGSYSSHRPQQQQQHAPSASSSGVSFSPVNNQELLHLHGSDIFPSSHLSYHSQTSGPPGIGLRPLNSSNTVSGMGYDQLIQQYQQHQNQSQFRLQQISAVNQSFREPGMKSMQAAQSNPDPFGLLGLQSVIKMSDPDLTSLALGIDLTTLGLNLNSSENLHKTFGSPWSDEPAKGDPEFTVPQCYYAKQPPTLHQGYFSKFTVDTLFYIFYSMPKDEAQLYAANELYNRGWFYHKEHRLWFIRVPNVEPLVKTNTYERGSYHCFDPNSFETIRKDNFVVHYELLEKRPALPQH</sequence>
<dbReference type="GO" id="GO:0030015">
    <property type="term" value="C:CCR4-NOT core complex"/>
    <property type="evidence" value="ECO:0007669"/>
    <property type="project" value="InterPro"/>
</dbReference>
<dbReference type="Proteomes" id="UP000515121">
    <property type="component" value="Unplaced"/>
</dbReference>
<dbReference type="PANTHER" id="PTHR23326">
    <property type="entry name" value="CCR4 NOT-RELATED"/>
    <property type="match status" value="1"/>
</dbReference>
<dbReference type="RefSeq" id="XP_022729875.1">
    <property type="nucleotide sequence ID" value="XM_022874140.1"/>
</dbReference>
<keyword evidence="2" id="KW-0805">Transcription regulation</keyword>
<proteinExistence type="inferred from homology"/>
<keyword evidence="3" id="KW-0804">Transcription</keyword>
<dbReference type="Gene3D" id="2.30.30.1020">
    <property type="entry name" value="CCR4-NOT complex subunit 2/3/5, C-terminal domain"/>
    <property type="match status" value="1"/>
</dbReference>
<reference evidence="7" key="1">
    <citation type="submission" date="2025-08" db="UniProtKB">
        <authorList>
            <consortium name="RefSeq"/>
        </authorList>
    </citation>
    <scope>IDENTIFICATION</scope>
    <source>
        <tissue evidence="7">Fruit stalk</tissue>
    </source>
</reference>
<evidence type="ECO:0000256" key="2">
    <source>
        <dbReference type="ARBA" id="ARBA00023015"/>
    </source>
</evidence>
<accession>A0A6P5XNY3</accession>
<feature type="compositionally biased region" description="Polar residues" evidence="4">
    <location>
        <begin position="231"/>
        <end position="253"/>
    </location>
</feature>
<evidence type="ECO:0000313" key="6">
    <source>
        <dbReference type="Proteomes" id="UP000515121"/>
    </source>
</evidence>
<dbReference type="InterPro" id="IPR007282">
    <property type="entry name" value="NOT2/3/5_C"/>
</dbReference>
<gene>
    <name evidence="7" type="primary">LOC111284973</name>
</gene>
<dbReference type="GO" id="GO:0006355">
    <property type="term" value="P:regulation of DNA-templated transcription"/>
    <property type="evidence" value="ECO:0007669"/>
    <property type="project" value="InterPro"/>
</dbReference>
<dbReference type="InterPro" id="IPR038635">
    <property type="entry name" value="CCR4-NOT_su2/3/5_C_sf"/>
</dbReference>
<feature type="domain" description="NOT2/NOT3/NOT5 C-terminal" evidence="5">
    <location>
        <begin position="494"/>
        <end position="617"/>
    </location>
</feature>
<feature type="region of interest" description="Disordered" evidence="4">
    <location>
        <begin position="231"/>
        <end position="265"/>
    </location>
</feature>
<evidence type="ECO:0000256" key="1">
    <source>
        <dbReference type="ARBA" id="ARBA00007682"/>
    </source>
</evidence>
<feature type="region of interest" description="Disordered" evidence="4">
    <location>
        <begin position="380"/>
        <end position="401"/>
    </location>
</feature>
<feature type="compositionally biased region" description="Low complexity" evidence="4">
    <location>
        <begin position="336"/>
        <end position="360"/>
    </location>
</feature>
<dbReference type="FunFam" id="2.30.30.1020:FF:000004">
    <property type="entry name" value="probable NOT transcription complex subunit VIP2 isoform X1"/>
    <property type="match status" value="1"/>
</dbReference>
<evidence type="ECO:0000256" key="3">
    <source>
        <dbReference type="ARBA" id="ARBA00023163"/>
    </source>
</evidence>
<comment type="similarity">
    <text evidence="1">Belongs to the CNOT2/3/5 family.</text>
</comment>
<protein>
    <submittedName>
        <fullName evidence="7">Probable NOT transcription complex subunit VIP2 isoform X5</fullName>
    </submittedName>
</protein>
<feature type="compositionally biased region" description="Polar residues" evidence="4">
    <location>
        <begin position="380"/>
        <end position="389"/>
    </location>
</feature>
<organism evidence="6 7">
    <name type="scientific">Durio zibethinus</name>
    <name type="common">Durian</name>
    <dbReference type="NCBI Taxonomy" id="66656"/>
    <lineage>
        <taxon>Eukaryota</taxon>
        <taxon>Viridiplantae</taxon>
        <taxon>Streptophyta</taxon>
        <taxon>Embryophyta</taxon>
        <taxon>Tracheophyta</taxon>
        <taxon>Spermatophyta</taxon>
        <taxon>Magnoliopsida</taxon>
        <taxon>eudicotyledons</taxon>
        <taxon>Gunneridae</taxon>
        <taxon>Pentapetalae</taxon>
        <taxon>rosids</taxon>
        <taxon>malvids</taxon>
        <taxon>Malvales</taxon>
        <taxon>Malvaceae</taxon>
        <taxon>Helicteroideae</taxon>
        <taxon>Durio</taxon>
    </lineage>
</organism>
<evidence type="ECO:0000313" key="7">
    <source>
        <dbReference type="RefSeq" id="XP_022729875.1"/>
    </source>
</evidence>
<evidence type="ECO:0000259" key="5">
    <source>
        <dbReference type="Pfam" id="PF04153"/>
    </source>
</evidence>
<keyword evidence="6" id="KW-1185">Reference proteome</keyword>
<dbReference type="Pfam" id="PF04153">
    <property type="entry name" value="NOT2_3_5_C"/>
    <property type="match status" value="1"/>
</dbReference>
<feature type="region of interest" description="Disordered" evidence="4">
    <location>
        <begin position="1"/>
        <end position="27"/>
    </location>
</feature>
<evidence type="ECO:0000256" key="4">
    <source>
        <dbReference type="SAM" id="MobiDB-lite"/>
    </source>
</evidence>
<dbReference type="AlphaFoldDB" id="A0A6P5XNY3"/>
<feature type="region of interest" description="Disordered" evidence="4">
    <location>
        <begin position="328"/>
        <end position="360"/>
    </location>
</feature>
<name>A0A6P5XNY3_DURZI</name>